<evidence type="ECO:0000313" key="2">
    <source>
        <dbReference type="Proteomes" id="UP000726737"/>
    </source>
</evidence>
<name>A0A9P6Q589_9FUNG</name>
<accession>A0A9P6Q589</accession>
<comment type="caution">
    <text evidence="1">The sequence shown here is derived from an EMBL/GenBank/DDBJ whole genome shotgun (WGS) entry which is preliminary data.</text>
</comment>
<proteinExistence type="predicted"/>
<dbReference type="Proteomes" id="UP000726737">
    <property type="component" value="Unassembled WGS sequence"/>
</dbReference>
<dbReference type="AlphaFoldDB" id="A0A9P6Q589"/>
<dbReference type="OrthoDB" id="2345681at2759"/>
<sequence length="200" mass="21503">MESTQDPNDAAYMAMLTRKIPGVGDTPLVPTSTATATAAKTTAAATDHQRQAMEILERAITGSLFVSEGDEPFQVVHIVPNGSSFSTAETSSTDSSSLPLPSESEFVRILKDTQLSSLGTISQYDINSDNDEELTTCEKTSDLQSILRKSNPGADRIAKALQDIYHYDPSSSTSSAPVALYRVTLPSSSTRVHLWIVGKF</sequence>
<keyword evidence="2" id="KW-1185">Reference proteome</keyword>
<evidence type="ECO:0000313" key="1">
    <source>
        <dbReference type="EMBL" id="KAG0258905.1"/>
    </source>
</evidence>
<dbReference type="EMBL" id="JAAAJA010000202">
    <property type="protein sequence ID" value="KAG0258905.1"/>
    <property type="molecule type" value="Genomic_DNA"/>
</dbReference>
<reference evidence="1" key="1">
    <citation type="journal article" date="2020" name="Fungal Divers.">
        <title>Resolving the Mortierellaceae phylogeny through synthesis of multi-gene phylogenetics and phylogenomics.</title>
        <authorList>
            <person name="Vandepol N."/>
            <person name="Liber J."/>
            <person name="Desiro A."/>
            <person name="Na H."/>
            <person name="Kennedy M."/>
            <person name="Barry K."/>
            <person name="Grigoriev I.V."/>
            <person name="Miller A.N."/>
            <person name="O'Donnell K."/>
            <person name="Stajich J.E."/>
            <person name="Bonito G."/>
        </authorList>
    </citation>
    <scope>NUCLEOTIDE SEQUENCE</scope>
    <source>
        <strain evidence="1">KOD948</strain>
    </source>
</reference>
<gene>
    <name evidence="1" type="ORF">BG011_002991</name>
</gene>
<organism evidence="1 2">
    <name type="scientific">Mortierella polycephala</name>
    <dbReference type="NCBI Taxonomy" id="41804"/>
    <lineage>
        <taxon>Eukaryota</taxon>
        <taxon>Fungi</taxon>
        <taxon>Fungi incertae sedis</taxon>
        <taxon>Mucoromycota</taxon>
        <taxon>Mortierellomycotina</taxon>
        <taxon>Mortierellomycetes</taxon>
        <taxon>Mortierellales</taxon>
        <taxon>Mortierellaceae</taxon>
        <taxon>Mortierella</taxon>
    </lineage>
</organism>
<protein>
    <submittedName>
        <fullName evidence="1">Uncharacterized protein</fullName>
    </submittedName>
</protein>